<organism evidence="1 2">
    <name type="scientific">Lacticaseibacillus paracasei</name>
    <name type="common">Lactobacillus paracasei</name>
    <dbReference type="NCBI Taxonomy" id="1597"/>
    <lineage>
        <taxon>Bacteria</taxon>
        <taxon>Bacillati</taxon>
        <taxon>Bacillota</taxon>
        <taxon>Bacilli</taxon>
        <taxon>Lactobacillales</taxon>
        <taxon>Lactobacillaceae</taxon>
        <taxon>Lacticaseibacillus</taxon>
    </lineage>
</organism>
<name>A0AAW6A740_LACPA</name>
<reference evidence="1 2" key="1">
    <citation type="submission" date="2023-01" db="EMBL/GenBank/DDBJ databases">
        <title>Complete genome sequence of Lacticaseibacillus paracasei SRCM217440 isolated from Makgeolli.</title>
        <authorList>
            <person name="Yang H.-G."/>
            <person name="Jeong S.-J."/>
            <person name="Ha G.-S."/>
            <person name="Yang H.-J."/>
            <person name="Jeong D.-Y."/>
        </authorList>
    </citation>
    <scope>NUCLEOTIDE SEQUENCE [LARGE SCALE GENOMIC DNA]</scope>
    <source>
        <strain evidence="1 2">SRCM217440</strain>
    </source>
</reference>
<gene>
    <name evidence="1" type="ORF">PGA78_12200</name>
</gene>
<comment type="caution">
    <text evidence="1">The sequence shown here is derived from an EMBL/GenBank/DDBJ whole genome shotgun (WGS) entry which is preliminary data.</text>
</comment>
<proteinExistence type="predicted"/>
<dbReference type="RefSeq" id="WP_272029094.1">
    <property type="nucleotide sequence ID" value="NZ_JAQLSF010000001.1"/>
</dbReference>
<sequence>MTKRKRQTFRALERFEGFAAYCNPQDPNTKLYWINKGDTYETSRGIYSDDYVGAIIIVESFGEVQVDGVHILEHSEPIPVSEYDQLHPFVGKVDPETGEWKGSGIETLF</sequence>
<dbReference type="AlphaFoldDB" id="A0AAW6A740"/>
<accession>A0AAW6A740</accession>
<protein>
    <submittedName>
        <fullName evidence="1">Uncharacterized protein</fullName>
    </submittedName>
</protein>
<evidence type="ECO:0000313" key="2">
    <source>
        <dbReference type="Proteomes" id="UP001212327"/>
    </source>
</evidence>
<evidence type="ECO:0000313" key="1">
    <source>
        <dbReference type="EMBL" id="MDB1565497.1"/>
    </source>
</evidence>
<dbReference type="EMBL" id="JAQLSF010000001">
    <property type="protein sequence ID" value="MDB1565497.1"/>
    <property type="molecule type" value="Genomic_DNA"/>
</dbReference>
<dbReference type="Proteomes" id="UP001212327">
    <property type="component" value="Unassembled WGS sequence"/>
</dbReference>